<keyword evidence="3" id="KW-0238">DNA-binding</keyword>
<feature type="compositionally biased region" description="Basic and acidic residues" evidence="6">
    <location>
        <begin position="518"/>
        <end position="530"/>
    </location>
</feature>
<proteinExistence type="predicted"/>
<reference evidence="8" key="1">
    <citation type="submission" date="2022-10" db="EMBL/GenBank/DDBJ databases">
        <title>Culturing micro-colonial fungi from biological soil crusts in the Mojave desert and describing Neophaeococcomyces mojavensis, and introducing the new genera and species Taxawa tesnikishii.</title>
        <authorList>
            <person name="Kurbessoian T."/>
            <person name="Stajich J.E."/>
        </authorList>
    </citation>
    <scope>NUCLEOTIDE SEQUENCE</scope>
    <source>
        <strain evidence="8">TK_41</strain>
    </source>
</reference>
<feature type="domain" description="Xylanolytic transcriptional activator regulatory" evidence="7">
    <location>
        <begin position="111"/>
        <end position="244"/>
    </location>
</feature>
<dbReference type="PANTHER" id="PTHR31845">
    <property type="entry name" value="FINGER DOMAIN PROTEIN, PUTATIVE-RELATED"/>
    <property type="match status" value="1"/>
</dbReference>
<comment type="caution">
    <text evidence="8">The sequence shown here is derived from an EMBL/GenBank/DDBJ whole genome shotgun (WGS) entry which is preliminary data.</text>
</comment>
<evidence type="ECO:0000256" key="3">
    <source>
        <dbReference type="ARBA" id="ARBA00023125"/>
    </source>
</evidence>
<keyword evidence="4" id="KW-0804">Transcription</keyword>
<dbReference type="GO" id="GO:0006351">
    <property type="term" value="P:DNA-templated transcription"/>
    <property type="evidence" value="ECO:0007669"/>
    <property type="project" value="InterPro"/>
</dbReference>
<dbReference type="EMBL" id="JAPDRK010000017">
    <property type="protein sequence ID" value="KAJ9605015.1"/>
    <property type="molecule type" value="Genomic_DNA"/>
</dbReference>
<dbReference type="GO" id="GO:0008270">
    <property type="term" value="F:zinc ion binding"/>
    <property type="evidence" value="ECO:0007669"/>
    <property type="project" value="InterPro"/>
</dbReference>
<feature type="region of interest" description="Disordered" evidence="6">
    <location>
        <begin position="1"/>
        <end position="30"/>
    </location>
</feature>
<evidence type="ECO:0000313" key="9">
    <source>
        <dbReference type="Proteomes" id="UP001172673"/>
    </source>
</evidence>
<protein>
    <recommendedName>
        <fullName evidence="7">Xylanolytic transcriptional activator regulatory domain-containing protein</fullName>
    </recommendedName>
</protein>
<feature type="compositionally biased region" description="Basic and acidic residues" evidence="6">
    <location>
        <begin position="1"/>
        <end position="16"/>
    </location>
</feature>
<accession>A0AA39CE42</accession>
<evidence type="ECO:0000256" key="4">
    <source>
        <dbReference type="ARBA" id="ARBA00023163"/>
    </source>
</evidence>
<feature type="compositionally biased region" description="Polar residues" evidence="6">
    <location>
        <begin position="532"/>
        <end position="543"/>
    </location>
</feature>
<keyword evidence="5" id="KW-0539">Nucleus</keyword>
<keyword evidence="2" id="KW-0805">Transcription regulation</keyword>
<dbReference type="Proteomes" id="UP001172673">
    <property type="component" value="Unassembled WGS sequence"/>
</dbReference>
<name>A0AA39CE42_9EURO</name>
<evidence type="ECO:0000256" key="2">
    <source>
        <dbReference type="ARBA" id="ARBA00023015"/>
    </source>
</evidence>
<evidence type="ECO:0000256" key="5">
    <source>
        <dbReference type="ARBA" id="ARBA00023242"/>
    </source>
</evidence>
<feature type="region of interest" description="Disordered" evidence="6">
    <location>
        <begin position="518"/>
        <end position="543"/>
    </location>
</feature>
<dbReference type="AlphaFoldDB" id="A0AA39CE42"/>
<dbReference type="GO" id="GO:0000981">
    <property type="term" value="F:DNA-binding transcription factor activity, RNA polymerase II-specific"/>
    <property type="evidence" value="ECO:0007669"/>
    <property type="project" value="TreeGrafter"/>
</dbReference>
<evidence type="ECO:0000256" key="1">
    <source>
        <dbReference type="ARBA" id="ARBA00004123"/>
    </source>
</evidence>
<evidence type="ECO:0000256" key="6">
    <source>
        <dbReference type="SAM" id="MobiDB-lite"/>
    </source>
</evidence>
<dbReference type="GO" id="GO:0000976">
    <property type="term" value="F:transcription cis-regulatory region binding"/>
    <property type="evidence" value="ECO:0007669"/>
    <property type="project" value="TreeGrafter"/>
</dbReference>
<dbReference type="GO" id="GO:0005634">
    <property type="term" value="C:nucleus"/>
    <property type="evidence" value="ECO:0007669"/>
    <property type="project" value="UniProtKB-SubCell"/>
</dbReference>
<sequence length="585" mass="65186">MSELEQKTDELQERLRASSQPGSATLPGPSWTAVNELRSTHTDNDSRLASVAPFFRQDTIAPVSFRSFPQAAESMQTPESLPHDFQSPGTLARSIEGSAVESRDIDAMFQLYFRDYAILLPLLDPSMTPNAYYNLSPFLFWAIIGVACRTYSKNPTLLSVLPAKIQTMALMSLGSPQITLPIVQGILLLLQWPFPKTGHGHDQSFPLSGAVLHMAMQLGLHLPVASQEFSRHRVKLTEDDLKLRAETWGYCALIYQRFCWFKGAPATPMLDIPHDAEQRRELFQRISPKLKFDLKLQDVVTRCCIAVAQNGLRMMTREQESSLDTLLNVFQAQVSSVGMDATSELAQLYVQVATLVVQAFALWKSPTAQDPTTLYDLSVSCCRVLESLEGLEKDGHVKLSGAGSHFVSCVMVPSHILLRLLKTSFSRYIDIERAKTALFLGISLHKRMSVQNDDTPARNGVALTQLWNSARVFKRANGTESVALRIRSRLTTSVILDGVVWWREEFGGYMGVYPPPLGDHRNEESSRDDAVNGSTTITLPDSTMTPTIKPDYSTFMDDPMLAEFGWPVSDDIFSSIWTDANVPTI</sequence>
<keyword evidence="9" id="KW-1185">Reference proteome</keyword>
<evidence type="ECO:0000313" key="8">
    <source>
        <dbReference type="EMBL" id="KAJ9605015.1"/>
    </source>
</evidence>
<comment type="subcellular location">
    <subcellularLocation>
        <location evidence="1">Nucleus</location>
    </subcellularLocation>
</comment>
<organism evidence="8 9">
    <name type="scientific">Cladophialophora chaetospira</name>
    <dbReference type="NCBI Taxonomy" id="386627"/>
    <lineage>
        <taxon>Eukaryota</taxon>
        <taxon>Fungi</taxon>
        <taxon>Dikarya</taxon>
        <taxon>Ascomycota</taxon>
        <taxon>Pezizomycotina</taxon>
        <taxon>Eurotiomycetes</taxon>
        <taxon>Chaetothyriomycetidae</taxon>
        <taxon>Chaetothyriales</taxon>
        <taxon>Herpotrichiellaceae</taxon>
        <taxon>Cladophialophora</taxon>
    </lineage>
</organism>
<gene>
    <name evidence="8" type="ORF">H2200_010404</name>
</gene>
<dbReference type="PANTHER" id="PTHR31845:SF21">
    <property type="entry name" value="REGULATORY PROTEIN LEU3"/>
    <property type="match status" value="1"/>
</dbReference>
<dbReference type="InterPro" id="IPR007219">
    <property type="entry name" value="XnlR_reg_dom"/>
</dbReference>
<dbReference type="InterPro" id="IPR051089">
    <property type="entry name" value="prtT"/>
</dbReference>
<dbReference type="Pfam" id="PF04082">
    <property type="entry name" value="Fungal_trans"/>
    <property type="match status" value="1"/>
</dbReference>
<dbReference type="CDD" id="cd12148">
    <property type="entry name" value="fungal_TF_MHR"/>
    <property type="match status" value="1"/>
</dbReference>
<evidence type="ECO:0000259" key="7">
    <source>
        <dbReference type="Pfam" id="PF04082"/>
    </source>
</evidence>